<gene>
    <name evidence="1" type="ORF">LLW17_14155</name>
</gene>
<keyword evidence="2" id="KW-1185">Reference proteome</keyword>
<protein>
    <submittedName>
        <fullName evidence="1">Type II toxin-antitoxin system HicB family antitoxin</fullName>
    </submittedName>
</protein>
<dbReference type="InterPro" id="IPR035069">
    <property type="entry name" value="TTHA1013/TTHA0281-like"/>
</dbReference>
<comment type="caution">
    <text evidence="1">The sequence shown here is derived from an EMBL/GenBank/DDBJ whole genome shotgun (WGS) entry which is preliminary data.</text>
</comment>
<dbReference type="EMBL" id="JAJGMW010000020">
    <property type="protein sequence ID" value="MCC4213870.1"/>
    <property type="molecule type" value="Genomic_DNA"/>
</dbReference>
<reference evidence="1 2" key="1">
    <citation type="submission" date="2021-11" db="EMBL/GenBank/DDBJ databases">
        <title>Seasonal and diel survey of microbial diversity of the Tyrrhenian coast.</title>
        <authorList>
            <person name="Gattoni G."/>
            <person name="Corral P."/>
        </authorList>
    </citation>
    <scope>NUCLEOTIDE SEQUENCE [LARGE SCALE GENOMIC DNA]</scope>
    <source>
        <strain evidence="1 2">Mr9</strain>
    </source>
</reference>
<dbReference type="Gene3D" id="3.30.160.250">
    <property type="match status" value="1"/>
</dbReference>
<dbReference type="Proteomes" id="UP001197770">
    <property type="component" value="Unassembled WGS sequence"/>
</dbReference>
<organism evidence="1 2">
    <name type="scientific">Leeuwenhoekiella parthenopeia</name>
    <dbReference type="NCBI Taxonomy" id="2890320"/>
    <lineage>
        <taxon>Bacteria</taxon>
        <taxon>Pseudomonadati</taxon>
        <taxon>Bacteroidota</taxon>
        <taxon>Flavobacteriia</taxon>
        <taxon>Flavobacteriales</taxon>
        <taxon>Flavobacteriaceae</taxon>
        <taxon>Leeuwenhoekiella</taxon>
    </lineage>
</organism>
<name>A0ABS8GV31_9FLAO</name>
<dbReference type="RefSeq" id="WP_228230942.1">
    <property type="nucleotide sequence ID" value="NZ_JAJGMW010000020.1"/>
</dbReference>
<accession>A0ABS8GV31</accession>
<proteinExistence type="predicted"/>
<evidence type="ECO:0000313" key="2">
    <source>
        <dbReference type="Proteomes" id="UP001197770"/>
    </source>
</evidence>
<sequence>MKIRQIKVYIEKGDDGTYWGTTQEEVGLVSAFGNTLAELKKNLNQAFEDHLEVGRELGEDWVDHYKNGYEFEYKVDLESFFELIPEVKISIIAEKAKINSSLLRQYKTGKASASEDQVKKIERAVHELGKELLSVSF</sequence>
<dbReference type="SUPFAM" id="SSF143100">
    <property type="entry name" value="TTHA1013/TTHA0281-like"/>
    <property type="match status" value="1"/>
</dbReference>
<evidence type="ECO:0000313" key="1">
    <source>
        <dbReference type="EMBL" id="MCC4213870.1"/>
    </source>
</evidence>